<dbReference type="EMBL" id="RCCE01000001">
    <property type="protein sequence ID" value="RLJ60208.1"/>
    <property type="molecule type" value="Genomic_DNA"/>
</dbReference>
<dbReference type="InterPro" id="IPR007791">
    <property type="entry name" value="DjlA_N"/>
</dbReference>
<comment type="caution">
    <text evidence="2">The sequence shown here is derived from an EMBL/GenBank/DDBJ whole genome shotgun (WGS) entry which is preliminary data.</text>
</comment>
<dbReference type="SUPFAM" id="SSF158682">
    <property type="entry name" value="TerB-like"/>
    <property type="match status" value="1"/>
</dbReference>
<dbReference type="RefSeq" id="WP_121021204.1">
    <property type="nucleotide sequence ID" value="NZ_RCCE01000001.1"/>
</dbReference>
<dbReference type="Gene3D" id="1.10.3680.10">
    <property type="entry name" value="TerB-like"/>
    <property type="match status" value="1"/>
</dbReference>
<reference evidence="2 3" key="1">
    <citation type="submission" date="2018-10" db="EMBL/GenBank/DDBJ databases">
        <title>Genomic Encyclopedia of Archaeal and Bacterial Type Strains, Phase II (KMG-II): from individual species to whole genera.</title>
        <authorList>
            <person name="Goeker M."/>
        </authorList>
    </citation>
    <scope>NUCLEOTIDE SEQUENCE [LARGE SCALE GENOMIC DNA]</scope>
    <source>
        <strain evidence="2 3">DSM 29466</strain>
    </source>
</reference>
<name>A0A497X4P0_9RHOB</name>
<proteinExistence type="predicted"/>
<dbReference type="Proteomes" id="UP000269157">
    <property type="component" value="Unassembled WGS sequence"/>
</dbReference>
<dbReference type="CDD" id="cd07313">
    <property type="entry name" value="terB_like_2"/>
    <property type="match status" value="1"/>
</dbReference>
<organism evidence="2 3">
    <name type="scientific">Litoreibacter meonggei</name>
    <dbReference type="NCBI Taxonomy" id="1049199"/>
    <lineage>
        <taxon>Bacteria</taxon>
        <taxon>Pseudomonadati</taxon>
        <taxon>Pseudomonadota</taxon>
        <taxon>Alphaproteobacteria</taxon>
        <taxon>Rhodobacterales</taxon>
        <taxon>Roseobacteraceae</taxon>
        <taxon>Litoreibacter</taxon>
    </lineage>
</organism>
<evidence type="ECO:0000259" key="1">
    <source>
        <dbReference type="Pfam" id="PF05099"/>
    </source>
</evidence>
<keyword evidence="3" id="KW-1185">Reference proteome</keyword>
<dbReference type="OrthoDB" id="5402150at2"/>
<accession>A0A497X4P0</accession>
<dbReference type="InterPro" id="IPR029024">
    <property type="entry name" value="TerB-like"/>
</dbReference>
<dbReference type="AlphaFoldDB" id="A0A497X4P0"/>
<sequence length="132" mass="14347">MFEKWFKRATPEALPLPVATAELSLGALLVRMAKADNNYHVTEIGVVDRVLAAQFDLSPVDSAKMRADCERLEKAAPDTAQFVELINANIPAPQRRALLKALADVALADGVDHPEEEALIKVLAVGLDAQFK</sequence>
<gene>
    <name evidence="2" type="ORF">BCF46_0405</name>
</gene>
<evidence type="ECO:0000313" key="2">
    <source>
        <dbReference type="EMBL" id="RLJ60208.1"/>
    </source>
</evidence>
<dbReference type="Pfam" id="PF05099">
    <property type="entry name" value="TerB"/>
    <property type="match status" value="1"/>
</dbReference>
<evidence type="ECO:0000313" key="3">
    <source>
        <dbReference type="Proteomes" id="UP000269157"/>
    </source>
</evidence>
<protein>
    <submittedName>
        <fullName evidence="2">Putative tellurite resistance protein B-like protein</fullName>
    </submittedName>
</protein>
<feature type="domain" description="Co-chaperone DjlA N-terminal" evidence="1">
    <location>
        <begin position="23"/>
        <end position="124"/>
    </location>
</feature>